<dbReference type="Gene3D" id="3.40.50.300">
    <property type="entry name" value="P-loop containing nucleotide triphosphate hydrolases"/>
    <property type="match status" value="1"/>
</dbReference>
<dbReference type="SMART" id="SM00248">
    <property type="entry name" value="ANK"/>
    <property type="match status" value="8"/>
</dbReference>
<evidence type="ECO:0008006" key="8">
    <source>
        <dbReference type="Google" id="ProtNLM"/>
    </source>
</evidence>
<protein>
    <recommendedName>
        <fullName evidence="8">NACHT domain-containing protein</fullName>
    </recommendedName>
</protein>
<feature type="domain" description="Nephrocystin 3-like N-terminal" evidence="5">
    <location>
        <begin position="282"/>
        <end position="443"/>
    </location>
</feature>
<dbReference type="InterPro" id="IPR036770">
    <property type="entry name" value="Ankyrin_rpt-contain_sf"/>
</dbReference>
<proteinExistence type="predicted"/>
<evidence type="ECO:0000259" key="3">
    <source>
        <dbReference type="Pfam" id="PF22939"/>
    </source>
</evidence>
<evidence type="ECO:0000313" key="6">
    <source>
        <dbReference type="EMBL" id="CAF9927246.1"/>
    </source>
</evidence>
<name>A0A8H3FTW3_9LECA</name>
<dbReference type="OrthoDB" id="427518at2759"/>
<dbReference type="AlphaFoldDB" id="A0A8H3FTW3"/>
<comment type="caution">
    <text evidence="6">The sequence shown here is derived from an EMBL/GenBank/DDBJ whole genome shotgun (WGS) entry which is preliminary data.</text>
</comment>
<dbReference type="InterPro" id="IPR056884">
    <property type="entry name" value="NPHP3-like_N"/>
</dbReference>
<dbReference type="InterPro" id="IPR027417">
    <property type="entry name" value="P-loop_NTPase"/>
</dbReference>
<organism evidence="6 7">
    <name type="scientific">Heterodermia speciosa</name>
    <dbReference type="NCBI Taxonomy" id="116794"/>
    <lineage>
        <taxon>Eukaryota</taxon>
        <taxon>Fungi</taxon>
        <taxon>Dikarya</taxon>
        <taxon>Ascomycota</taxon>
        <taxon>Pezizomycotina</taxon>
        <taxon>Lecanoromycetes</taxon>
        <taxon>OSLEUM clade</taxon>
        <taxon>Lecanoromycetidae</taxon>
        <taxon>Caliciales</taxon>
        <taxon>Physciaceae</taxon>
        <taxon>Heterodermia</taxon>
    </lineage>
</organism>
<evidence type="ECO:0000313" key="7">
    <source>
        <dbReference type="Proteomes" id="UP000664521"/>
    </source>
</evidence>
<sequence>MALAVAKAARLRPDIKLSQALQEFESILSPEQKESYDRSPPDVSAVMALTCEVDRQTAGRKTRRWGARLTSFLNSIHGFTTIADSIVTNMGSPIAGAIWGAVKVAIQTASCYQAYFDSLSTMLMNIGLNSPRIEKYALLYHSSSSLQKELCNYYSVVVNLCTRMLVFVQKPIARQIANALRKSFDDEFGSIQRELGRLGTAVKEEASIAAKQQQNLDSTEGARERKESALYRATGTRFRRDTANELAQLRRMREGILKSRFLTSCSKYNAEISLNQARRKGASQWILQSKDYQQWKDSDSSSTLLCSGIVGSGKTVLCASVIEDLTVNKPVDSELAYFFCRYDEAVSLNAREVIGSVARQFFRTLSVEALRLKGMDPNAEVAMFDIQQITDAMLLLLPQTRKYVMVLDGLDECKQEEVSKLLYHLRSLMTSSGATFKILWSGRTDFASRLSQQLQPDFHVQISSLNNGPEISNFIEVALVEALECGKLRLRDPEIILQIQEALEAGAHEMFLWVVFQIDSICAQNSDHDILRSLKDLPKGLPATFRRILRRLQDSAVANPSLARKILEIVAGAQRPLNLDELGEAMSLTPGDTSWDSSKLINDVFKLLECCGSLLVVDEELSTIHFAHSSVKEHLISEPTVLDISEYHINLARADSELGRLCVTYLNLDVFNSQLTKSNRQPQSYAVNVPTTVVQSTLSKHESIKRVALAMLKRRRTLKNDSLLDFQQKSDPNYTKDTQMKTNFYFLSYCQEQWAHHTKKMHLPVDDEVYILWERIMNDSTTTVELPWAPERTSSCGELLTSWLRANKHPTLTRKTIEQLWGIVTTEVFFVVTSLDRRRWRYDQIEDLLGLLSDHHEWHRLSLNTSSWMEEMLEDAVKHGCVLFVELLLQRGVNVNTRTKSSSALIIAIEENNKNIVALLVDHGADVNHSLNGYGTALRAATRNVDDTTILEFLIKKGVDVNICDGLYGTALIAAVSQHNVKAIDLLLNAGADINASHEPYGTALISSISSSNNTMITETLLTHGADVNDHGGLYGTALIKAVYCDNLKAVGILLDSGADVNGSDEKHGTALGVSLAADRFRPRIFNRLISGGADVNHKTPGHDSLLLSAVKRNYLQAVTGLLAAGADVSKAGETLSSLLETAAKKKNEGVVRALLAFDADAATEKLRIQATSDSEESIKKVMEYFRTDEVIAHLILFFYSKRIKL</sequence>
<keyword evidence="1" id="KW-0677">Repeat</keyword>
<evidence type="ECO:0000259" key="4">
    <source>
        <dbReference type="Pfam" id="PF24809"/>
    </source>
</evidence>
<dbReference type="EMBL" id="CAJPDS010000044">
    <property type="protein sequence ID" value="CAF9927246.1"/>
    <property type="molecule type" value="Genomic_DNA"/>
</dbReference>
<dbReference type="PANTHER" id="PTHR10039">
    <property type="entry name" value="AMELOGENIN"/>
    <property type="match status" value="1"/>
</dbReference>
<feature type="repeat" description="ANK" evidence="2">
    <location>
        <begin position="1037"/>
        <end position="1066"/>
    </location>
</feature>
<dbReference type="InterPro" id="IPR056125">
    <property type="entry name" value="DUF7708"/>
</dbReference>
<feature type="repeat" description="ANK" evidence="2">
    <location>
        <begin position="900"/>
        <end position="932"/>
    </location>
</feature>
<dbReference type="Pfam" id="PF22939">
    <property type="entry name" value="WHD_GPIID"/>
    <property type="match status" value="1"/>
</dbReference>
<feature type="repeat" description="ANK" evidence="2">
    <location>
        <begin position="970"/>
        <end position="999"/>
    </location>
</feature>
<dbReference type="SUPFAM" id="SSF52540">
    <property type="entry name" value="P-loop containing nucleoside triphosphate hydrolases"/>
    <property type="match status" value="1"/>
</dbReference>
<dbReference type="PROSITE" id="PS50088">
    <property type="entry name" value="ANK_REPEAT"/>
    <property type="match status" value="3"/>
</dbReference>
<dbReference type="SUPFAM" id="SSF48403">
    <property type="entry name" value="Ankyrin repeat"/>
    <property type="match status" value="1"/>
</dbReference>
<dbReference type="Pfam" id="PF24809">
    <property type="entry name" value="DUF7708"/>
    <property type="match status" value="1"/>
</dbReference>
<feature type="domain" description="GPI inositol-deacylase winged helix" evidence="3">
    <location>
        <begin position="561"/>
        <end position="638"/>
    </location>
</feature>
<dbReference type="PROSITE" id="PS50297">
    <property type="entry name" value="ANK_REP_REGION"/>
    <property type="match status" value="1"/>
</dbReference>
<reference evidence="6" key="1">
    <citation type="submission" date="2021-03" db="EMBL/GenBank/DDBJ databases">
        <authorList>
            <person name="Tagirdzhanova G."/>
        </authorList>
    </citation>
    <scope>NUCLEOTIDE SEQUENCE</scope>
</reference>
<evidence type="ECO:0000256" key="1">
    <source>
        <dbReference type="ARBA" id="ARBA00022737"/>
    </source>
</evidence>
<dbReference type="PANTHER" id="PTHR10039:SF10">
    <property type="entry name" value="NACHT DOMAIN-CONTAINING PROTEIN"/>
    <property type="match status" value="1"/>
</dbReference>
<dbReference type="Pfam" id="PF12796">
    <property type="entry name" value="Ank_2"/>
    <property type="match status" value="2"/>
</dbReference>
<dbReference type="Proteomes" id="UP000664521">
    <property type="component" value="Unassembled WGS sequence"/>
</dbReference>
<accession>A0A8H3FTW3</accession>
<gene>
    <name evidence="6" type="ORF">HETSPECPRED_006529</name>
</gene>
<keyword evidence="2" id="KW-0040">ANK repeat</keyword>
<dbReference type="InterPro" id="IPR054471">
    <property type="entry name" value="GPIID_WHD"/>
</dbReference>
<keyword evidence="7" id="KW-1185">Reference proteome</keyword>
<evidence type="ECO:0000256" key="2">
    <source>
        <dbReference type="PROSITE-ProRule" id="PRU00023"/>
    </source>
</evidence>
<dbReference type="Pfam" id="PF24883">
    <property type="entry name" value="NPHP3_N"/>
    <property type="match status" value="1"/>
</dbReference>
<feature type="domain" description="DUF7708" evidence="4">
    <location>
        <begin position="69"/>
        <end position="213"/>
    </location>
</feature>
<dbReference type="Gene3D" id="1.25.40.20">
    <property type="entry name" value="Ankyrin repeat-containing domain"/>
    <property type="match status" value="1"/>
</dbReference>
<dbReference type="InterPro" id="IPR002110">
    <property type="entry name" value="Ankyrin_rpt"/>
</dbReference>
<evidence type="ECO:0000259" key="5">
    <source>
        <dbReference type="Pfam" id="PF24883"/>
    </source>
</evidence>